<dbReference type="InterPro" id="IPR043502">
    <property type="entry name" value="DNA/RNA_pol_sf"/>
</dbReference>
<dbReference type="GO" id="GO:0003964">
    <property type="term" value="F:RNA-directed DNA polymerase activity"/>
    <property type="evidence" value="ECO:0007669"/>
    <property type="project" value="UniProtKB-KW"/>
</dbReference>
<dbReference type="InterPro" id="IPR050951">
    <property type="entry name" value="Retrovirus_Pol_polyprotein"/>
</dbReference>
<dbReference type="FunFam" id="2.40.70.10:FF:000130">
    <property type="entry name" value="Retrovirus-related Pol polyprotein from transposon opus-like Protein"/>
    <property type="match status" value="1"/>
</dbReference>
<keyword evidence="15" id="KW-1185">Reference proteome</keyword>
<dbReference type="Proteomes" id="UP000499080">
    <property type="component" value="Unassembled WGS sequence"/>
</dbReference>
<dbReference type="PROSITE" id="PS50878">
    <property type="entry name" value="RT_POL"/>
    <property type="match status" value="1"/>
</dbReference>
<evidence type="ECO:0000256" key="6">
    <source>
        <dbReference type="ARBA" id="ARBA00022759"/>
    </source>
</evidence>
<dbReference type="InterPro" id="IPR041577">
    <property type="entry name" value="RT_RNaseH_2"/>
</dbReference>
<evidence type="ECO:0000313" key="13">
    <source>
        <dbReference type="EMBL" id="GBM85963.1"/>
    </source>
</evidence>
<dbReference type="InterPro" id="IPR001584">
    <property type="entry name" value="Integrase_cat-core"/>
</dbReference>
<dbReference type="Pfam" id="PF17921">
    <property type="entry name" value="Integrase_H2C2"/>
    <property type="match status" value="1"/>
</dbReference>
<keyword evidence="8" id="KW-0695">RNA-directed DNA polymerase</keyword>
<reference evidence="14 15" key="1">
    <citation type="journal article" date="2019" name="Sci. Rep.">
        <title>Orb-weaving spider Araneus ventricosus genome elucidates the spidroin gene catalogue.</title>
        <authorList>
            <person name="Kono N."/>
            <person name="Nakamura H."/>
            <person name="Ohtoshi R."/>
            <person name="Moran D.A.P."/>
            <person name="Shinohara A."/>
            <person name="Yoshida Y."/>
            <person name="Fujiwara M."/>
            <person name="Mori M."/>
            <person name="Tomita M."/>
            <person name="Arakawa K."/>
        </authorList>
    </citation>
    <scope>NUCLEOTIDE SEQUENCE [LARGE SCALE GENOMIC DNA]</scope>
</reference>
<dbReference type="GO" id="GO:0006508">
    <property type="term" value="P:proteolysis"/>
    <property type="evidence" value="ECO:0007669"/>
    <property type="project" value="UniProtKB-KW"/>
</dbReference>
<gene>
    <name evidence="14" type="primary">TY3B-I_1422</name>
    <name evidence="13" type="synonym">TY3B-I_278</name>
    <name evidence="14" type="ORF">AVEN_141315_1</name>
    <name evidence="13" type="ORF">AVEN_259764_1</name>
</gene>
<dbReference type="SUPFAM" id="SSF56672">
    <property type="entry name" value="DNA/RNA polymerases"/>
    <property type="match status" value="1"/>
</dbReference>
<dbReference type="Gene3D" id="3.30.420.10">
    <property type="entry name" value="Ribonuclease H-like superfamily/Ribonuclease H"/>
    <property type="match status" value="1"/>
</dbReference>
<dbReference type="Pfam" id="PF00665">
    <property type="entry name" value="rve"/>
    <property type="match status" value="1"/>
</dbReference>
<evidence type="ECO:0000256" key="3">
    <source>
        <dbReference type="ARBA" id="ARBA00022679"/>
    </source>
</evidence>
<dbReference type="FunFam" id="3.10.10.10:FF:000007">
    <property type="entry name" value="Retrovirus-related Pol polyprotein from transposon 17.6-like Protein"/>
    <property type="match status" value="1"/>
</dbReference>
<dbReference type="FunFam" id="1.10.340.70:FF:000004">
    <property type="entry name" value="Retrovirus-related Pol polyprotein from transposon 297-like Protein"/>
    <property type="match status" value="1"/>
</dbReference>
<keyword evidence="2" id="KW-0645">Protease</keyword>
<dbReference type="Gene3D" id="3.10.20.370">
    <property type="match status" value="1"/>
</dbReference>
<dbReference type="InterPro" id="IPR000477">
    <property type="entry name" value="RT_dom"/>
</dbReference>
<evidence type="ECO:0000256" key="7">
    <source>
        <dbReference type="ARBA" id="ARBA00022801"/>
    </source>
</evidence>
<proteinExistence type="predicted"/>
<dbReference type="Gene3D" id="3.30.70.270">
    <property type="match status" value="2"/>
</dbReference>
<dbReference type="EMBL" id="BGPR01109461">
    <property type="protein sequence ID" value="GBM86011.1"/>
    <property type="molecule type" value="Genomic_DNA"/>
</dbReference>
<dbReference type="AlphaFoldDB" id="A0A4Y2J6W1"/>
<dbReference type="InterPro" id="IPR012337">
    <property type="entry name" value="RNaseH-like_sf"/>
</dbReference>
<dbReference type="Pfam" id="PF00078">
    <property type="entry name" value="RVT_1"/>
    <property type="match status" value="1"/>
</dbReference>
<dbReference type="CDD" id="cd09274">
    <property type="entry name" value="RNase_HI_RT_Ty3"/>
    <property type="match status" value="1"/>
</dbReference>
<evidence type="ECO:0000259" key="12">
    <source>
        <dbReference type="PROSITE" id="PS50994"/>
    </source>
</evidence>
<dbReference type="InterPro" id="IPR043128">
    <property type="entry name" value="Rev_trsase/Diguanyl_cyclase"/>
</dbReference>
<keyword evidence="4" id="KW-0548">Nucleotidyltransferase</keyword>
<dbReference type="SUPFAM" id="SSF50630">
    <property type="entry name" value="Acid proteases"/>
    <property type="match status" value="1"/>
</dbReference>
<sequence>MPETKLEVSPSVEQDSQLSRIAFKAPVFWENDPELWFFQVESQFVIAGISNDSTKFHAVVAALNSNVLSCVRDIVRNPPLENAYIALKDRVLQHFAQSSSARLNLLLKDLQLGDKRPSHLLSEMRNLAPAKMEDDILQTLGLQRLPANLQHILSVCKASLDELTQIADKIHEVSGCNLTVARVESNSDQFELDAIKAELADLKNVVKKLSVSQYSHGRIKPRRRSRTPSRRIVDKNVEPKRLCISVSSAADSCRPNSRLFITDLVTGHKFLVDSGAVVCCYPKKLTNFKAKQDLELYAANGSRISTYGTIKLELDFGLRRSFIWSFLVADVSDPIIGADFLERFELLIDVRNRRLLDGRTSLFVKGTLTKTKSLGLTLVVNNSPFHSILLKYPNLFSTNLDPNTNKSTVTHCIETKGPPVHARARRLNPEKLTFLKREFNDLMRQGIIRPSKSSYSSPIHFVKKSNGSWRICGDFRRLNSVTTPDRYPLPHIHDFVNGLRGKTVFSKIDLVKAYHQIPMNPRDIHKTAVITPIGLFEYVFMTFGLRNAAQTMQRYIDSIIRDIPSCYAYVDDLLIASVDQESHKSDLDLVFSKLSEHGIVVNPQKCVFGQSELKFLGFLVSSTGISPLPEKVQFLKEFPLPKTVQELRRFLATLNFYHRFLKDAAKEQACLHGLVKTKVKKDNTPIAWTEDTRSAFESCKRLIANATALSFPAADARLSLMTDASDFAVGAVLQQHIESKVEPLGFFSRKLSATEQKYSTFDRELLSIYLSVKHFRYMLEGREVVIYTDHKPLVFAFTRKHDNSTPRQIRYLELISQFTTDIRYIAGRDNVVADTFSRISQINLLNLNDFSGLAEDQFSDPELQSLMGSGTGLELRPMYFASSEKPLYCDVFTGTVRPYVTKSFRRQIFNQIHNLSHPGVKATQKLVAARFVWKNMNKDCALWCRNCIQCQKSKVARHTKSVVGHFPLPSARFSHVHIDVVGPLSPVRGMTYLLTCVDKFTRWPEAFPIPDQSADTIARTFLFGWISRFGVPEKVTSDRGTNFQSNLFSSLSKFLGVEQTKTTAYHPQSNGAVERFHRHLKSALMAHLPENWLDSLPLVLLGIRSSFKPDLATSSAELVYGTTLKLPGEFFSNTPVTTSTSSFLQMLRHHVRSFRPVPTKHHCSSTVFISDDLIKASHVFLRIDRVRKSLEPPYAGPYKVLSRTEKVFIVEINGKPTSVSIDRLKAAHLFLDDFPSRSSPPVPASKAQRSEVVTRSGRHSRRVVHFQASPFS</sequence>
<organism evidence="14 15">
    <name type="scientific">Araneus ventricosus</name>
    <name type="common">Orbweaver spider</name>
    <name type="synonym">Epeira ventricosa</name>
    <dbReference type="NCBI Taxonomy" id="182803"/>
    <lineage>
        <taxon>Eukaryota</taxon>
        <taxon>Metazoa</taxon>
        <taxon>Ecdysozoa</taxon>
        <taxon>Arthropoda</taxon>
        <taxon>Chelicerata</taxon>
        <taxon>Arachnida</taxon>
        <taxon>Araneae</taxon>
        <taxon>Araneomorphae</taxon>
        <taxon>Entelegynae</taxon>
        <taxon>Araneoidea</taxon>
        <taxon>Araneidae</taxon>
        <taxon>Araneus</taxon>
    </lineage>
</organism>
<evidence type="ECO:0000256" key="8">
    <source>
        <dbReference type="ARBA" id="ARBA00022918"/>
    </source>
</evidence>
<dbReference type="PANTHER" id="PTHR37984:SF5">
    <property type="entry name" value="PROTEIN NYNRIN-LIKE"/>
    <property type="match status" value="1"/>
</dbReference>
<dbReference type="GO" id="GO:0004519">
    <property type="term" value="F:endonuclease activity"/>
    <property type="evidence" value="ECO:0007669"/>
    <property type="project" value="UniProtKB-KW"/>
</dbReference>
<dbReference type="GO" id="GO:0015074">
    <property type="term" value="P:DNA integration"/>
    <property type="evidence" value="ECO:0007669"/>
    <property type="project" value="InterPro"/>
</dbReference>
<dbReference type="GO" id="GO:0003676">
    <property type="term" value="F:nucleic acid binding"/>
    <property type="evidence" value="ECO:0007669"/>
    <property type="project" value="InterPro"/>
</dbReference>
<dbReference type="GO" id="GO:0008233">
    <property type="term" value="F:peptidase activity"/>
    <property type="evidence" value="ECO:0007669"/>
    <property type="project" value="UniProtKB-KW"/>
</dbReference>
<dbReference type="Pfam" id="PF23055">
    <property type="entry name" value="DUF7041"/>
    <property type="match status" value="1"/>
</dbReference>
<feature type="domain" description="Integrase catalytic" evidence="12">
    <location>
        <begin position="963"/>
        <end position="1135"/>
    </location>
</feature>
<dbReference type="PROSITE" id="PS50994">
    <property type="entry name" value="INTEGRASE"/>
    <property type="match status" value="1"/>
</dbReference>
<dbReference type="CDD" id="cd01647">
    <property type="entry name" value="RT_LTR"/>
    <property type="match status" value="1"/>
</dbReference>
<dbReference type="EMBL" id="BGPR01109451">
    <property type="protein sequence ID" value="GBM85963.1"/>
    <property type="molecule type" value="Genomic_DNA"/>
</dbReference>
<evidence type="ECO:0000256" key="10">
    <source>
        <dbReference type="SAM" id="MobiDB-lite"/>
    </source>
</evidence>
<keyword evidence="6" id="KW-0255">Endonuclease</keyword>
<dbReference type="OrthoDB" id="6436542at2759"/>
<keyword evidence="5" id="KW-0540">Nuclease</keyword>
<evidence type="ECO:0000256" key="2">
    <source>
        <dbReference type="ARBA" id="ARBA00022670"/>
    </source>
</evidence>
<name>A0A4Y2J6W1_ARAVE</name>
<accession>A0A4Y2J6W1</accession>
<dbReference type="SUPFAM" id="SSF53098">
    <property type="entry name" value="Ribonuclease H-like"/>
    <property type="match status" value="1"/>
</dbReference>
<dbReference type="InterPro" id="IPR041588">
    <property type="entry name" value="Integrase_H2C2"/>
</dbReference>
<evidence type="ECO:0000313" key="14">
    <source>
        <dbReference type="EMBL" id="GBM86011.1"/>
    </source>
</evidence>
<feature type="region of interest" description="Disordered" evidence="10">
    <location>
        <begin position="1237"/>
        <end position="1260"/>
    </location>
</feature>
<protein>
    <recommendedName>
        <fullName evidence="1">RNA-directed DNA polymerase</fullName>
        <ecNumber evidence="1">2.7.7.49</ecNumber>
    </recommendedName>
</protein>
<keyword evidence="3" id="KW-0808">Transferase</keyword>
<dbReference type="Gene3D" id="1.10.340.70">
    <property type="match status" value="1"/>
</dbReference>
<dbReference type="EC" id="2.7.7.49" evidence="1"/>
<evidence type="ECO:0000256" key="9">
    <source>
        <dbReference type="ARBA" id="ARBA00023268"/>
    </source>
</evidence>
<dbReference type="Gene3D" id="3.10.10.10">
    <property type="entry name" value="HIV Type 1 Reverse Transcriptase, subunit A, domain 1"/>
    <property type="match status" value="1"/>
</dbReference>
<dbReference type="Pfam" id="PF17919">
    <property type="entry name" value="RT_RNaseH_2"/>
    <property type="match status" value="1"/>
</dbReference>
<comment type="caution">
    <text evidence="14">The sequence shown here is derived from an EMBL/GenBank/DDBJ whole genome shotgun (WGS) entry which is preliminary data.</text>
</comment>
<dbReference type="GO" id="GO:0042575">
    <property type="term" value="C:DNA polymerase complex"/>
    <property type="evidence" value="ECO:0007669"/>
    <property type="project" value="UniProtKB-ARBA"/>
</dbReference>
<evidence type="ECO:0000256" key="5">
    <source>
        <dbReference type="ARBA" id="ARBA00022722"/>
    </source>
</evidence>
<keyword evidence="9" id="KW-0511">Multifunctional enzyme</keyword>
<dbReference type="FunFam" id="3.10.20.370:FF:000001">
    <property type="entry name" value="Retrovirus-related Pol polyprotein from transposon 17.6-like protein"/>
    <property type="match status" value="1"/>
</dbReference>
<evidence type="ECO:0000256" key="1">
    <source>
        <dbReference type="ARBA" id="ARBA00012493"/>
    </source>
</evidence>
<dbReference type="FunFam" id="3.30.420.10:FF:000032">
    <property type="entry name" value="Retrovirus-related Pol polyprotein from transposon 297-like Protein"/>
    <property type="match status" value="1"/>
</dbReference>
<dbReference type="InterPro" id="IPR036397">
    <property type="entry name" value="RNaseH_sf"/>
</dbReference>
<keyword evidence="7" id="KW-0378">Hydrolase</keyword>
<evidence type="ECO:0000313" key="15">
    <source>
        <dbReference type="Proteomes" id="UP000499080"/>
    </source>
</evidence>
<dbReference type="InterPro" id="IPR021109">
    <property type="entry name" value="Peptidase_aspartic_dom_sf"/>
</dbReference>
<evidence type="ECO:0000256" key="4">
    <source>
        <dbReference type="ARBA" id="ARBA00022695"/>
    </source>
</evidence>
<evidence type="ECO:0000259" key="11">
    <source>
        <dbReference type="PROSITE" id="PS50878"/>
    </source>
</evidence>
<feature type="domain" description="Reverse transcriptase" evidence="11">
    <location>
        <begin position="443"/>
        <end position="620"/>
    </location>
</feature>
<dbReference type="Gene3D" id="2.40.70.10">
    <property type="entry name" value="Acid Proteases"/>
    <property type="match status" value="1"/>
</dbReference>
<dbReference type="InterPro" id="IPR055469">
    <property type="entry name" value="DUF7041"/>
</dbReference>
<dbReference type="PANTHER" id="PTHR37984">
    <property type="entry name" value="PROTEIN CBG26694"/>
    <property type="match status" value="1"/>
</dbReference>